<name>A0A6C0M0M0_9ZZZZ</name>
<organism evidence="1">
    <name type="scientific">viral metagenome</name>
    <dbReference type="NCBI Taxonomy" id="1070528"/>
    <lineage>
        <taxon>unclassified sequences</taxon>
        <taxon>metagenomes</taxon>
        <taxon>organismal metagenomes</taxon>
    </lineage>
</organism>
<dbReference type="Gene3D" id="4.10.60.10">
    <property type="entry name" value="Zinc finger, CCHC-type"/>
    <property type="match status" value="1"/>
</dbReference>
<proteinExistence type="predicted"/>
<dbReference type="AlphaFoldDB" id="A0A6C0M0M0"/>
<dbReference type="InterPro" id="IPR036875">
    <property type="entry name" value="Znf_CCHC_sf"/>
</dbReference>
<dbReference type="Pfam" id="PF14787">
    <property type="entry name" value="zf-CCHC_5"/>
    <property type="match status" value="1"/>
</dbReference>
<accession>A0A6C0M0M0</accession>
<dbReference type="GO" id="GO:0008270">
    <property type="term" value="F:zinc ion binding"/>
    <property type="evidence" value="ECO:0007669"/>
    <property type="project" value="InterPro"/>
</dbReference>
<evidence type="ECO:0000313" key="1">
    <source>
        <dbReference type="EMBL" id="QHU36606.1"/>
    </source>
</evidence>
<reference evidence="1" key="1">
    <citation type="journal article" date="2020" name="Nature">
        <title>Giant virus diversity and host interactions through global metagenomics.</title>
        <authorList>
            <person name="Schulz F."/>
            <person name="Roux S."/>
            <person name="Paez-Espino D."/>
            <person name="Jungbluth S."/>
            <person name="Walsh D.A."/>
            <person name="Denef V.J."/>
            <person name="McMahon K.D."/>
            <person name="Konstantinidis K.T."/>
            <person name="Eloe-Fadrosh E.A."/>
            <person name="Kyrpides N.C."/>
            <person name="Woyke T."/>
        </authorList>
    </citation>
    <scope>NUCLEOTIDE SEQUENCE</scope>
    <source>
        <strain evidence="1">GVMAG-S-1035231-58</strain>
    </source>
</reference>
<evidence type="ECO:0008006" key="2">
    <source>
        <dbReference type="Google" id="ProtNLM"/>
    </source>
</evidence>
<dbReference type="GO" id="GO:0003676">
    <property type="term" value="F:nucleic acid binding"/>
    <property type="evidence" value="ECO:0007669"/>
    <property type="project" value="InterPro"/>
</dbReference>
<dbReference type="EMBL" id="MN740641">
    <property type="protein sequence ID" value="QHU36606.1"/>
    <property type="molecule type" value="Genomic_DNA"/>
</dbReference>
<sequence length="68" mass="7688">MPPKKQPTKTVVIERVVTTKETRVTYQPKPEPKKQSGACHRCGRTSHWIADCYAKTDNDGNDLSDNDD</sequence>
<dbReference type="SUPFAM" id="SSF57756">
    <property type="entry name" value="Retrovirus zinc finger-like domains"/>
    <property type="match status" value="1"/>
</dbReference>
<protein>
    <recommendedName>
        <fullName evidence="2">CCHC-type domain-containing protein</fullName>
    </recommendedName>
</protein>